<accession>A0A1J5PNL8</accession>
<reference evidence="3" key="1">
    <citation type="submission" date="2016-10" db="EMBL/GenBank/DDBJ databases">
        <title>Sequence of Gallionella enrichment culture.</title>
        <authorList>
            <person name="Poehlein A."/>
            <person name="Muehling M."/>
            <person name="Daniel R."/>
        </authorList>
    </citation>
    <scope>NUCLEOTIDE SEQUENCE</scope>
</reference>
<organism evidence="3">
    <name type="scientific">mine drainage metagenome</name>
    <dbReference type="NCBI Taxonomy" id="410659"/>
    <lineage>
        <taxon>unclassified sequences</taxon>
        <taxon>metagenomes</taxon>
        <taxon>ecological metagenomes</taxon>
    </lineage>
</organism>
<dbReference type="InterPro" id="IPR028992">
    <property type="entry name" value="Hedgehog/Intein_dom"/>
</dbReference>
<feature type="domain" description="Hedgehog/Intein (Hint)" evidence="2">
    <location>
        <begin position="47"/>
        <end position="180"/>
    </location>
</feature>
<evidence type="ECO:0000256" key="1">
    <source>
        <dbReference type="SAM" id="MobiDB-lite"/>
    </source>
</evidence>
<sequence length="197" mass="22105">MNSAQHPDDNILRSVLQTMVAPVAPQVDAPRSAPQPEAAPAGTWQLPGFTGKTRIRTAFGEMPIEVLRLRDEVRTSSGRILRVEWIDQIRLDEAYLQRHPEAQPFMIRANALDYGKPLRDLLVSPRQEMSHGLTNFQIRFATVDSIKGRAGVFRRPELAVTYYLFHCGEPVTVFAEGVPVNVAPLPRPIETILDEDL</sequence>
<evidence type="ECO:0000259" key="2">
    <source>
        <dbReference type="Pfam" id="PF13403"/>
    </source>
</evidence>
<dbReference type="EMBL" id="MLJW01007548">
    <property type="protein sequence ID" value="OIQ65165.1"/>
    <property type="molecule type" value="Genomic_DNA"/>
</dbReference>
<dbReference type="Pfam" id="PF13403">
    <property type="entry name" value="Hint_2"/>
    <property type="match status" value="1"/>
</dbReference>
<comment type="caution">
    <text evidence="3">The sequence shown here is derived from an EMBL/GenBank/DDBJ whole genome shotgun (WGS) entry which is preliminary data.</text>
</comment>
<proteinExistence type="predicted"/>
<evidence type="ECO:0000313" key="3">
    <source>
        <dbReference type="EMBL" id="OIQ65165.1"/>
    </source>
</evidence>
<protein>
    <recommendedName>
        <fullName evidence="2">Hedgehog/Intein (Hint) domain-containing protein</fullName>
    </recommendedName>
</protein>
<gene>
    <name evidence="3" type="ORF">GALL_532800</name>
</gene>
<dbReference type="AlphaFoldDB" id="A0A1J5PNL8"/>
<name>A0A1J5PNL8_9ZZZZ</name>
<feature type="region of interest" description="Disordered" evidence="1">
    <location>
        <begin position="27"/>
        <end position="46"/>
    </location>
</feature>